<sequence length="150" mass="16430">MLLAAMSYALYGVLLRHWKVPVPAWQSTFVQSIFALLYMLPLYLRVPAAQAALDVNTNPLILYAGIFSSVLLSYLWIEGVHRLGPTRCSIFINLLPLFTALAAFVMLREQLHGYHLLGGAVTLAGVLLAQTEQRPLFGPAPTPALAPGKE</sequence>
<accession>A0A9P7BJA1</accession>
<protein>
    <recommendedName>
        <fullName evidence="7">EamA domain-containing protein</fullName>
    </recommendedName>
</protein>
<evidence type="ECO:0000256" key="3">
    <source>
        <dbReference type="ARBA" id="ARBA00022692"/>
    </source>
</evidence>
<keyword evidence="4 6" id="KW-1133">Transmembrane helix</keyword>
<evidence type="ECO:0000256" key="6">
    <source>
        <dbReference type="SAM" id="Phobius"/>
    </source>
</evidence>
<feature type="transmembrane region" description="Helical" evidence="6">
    <location>
        <begin position="113"/>
        <end position="129"/>
    </location>
</feature>
<feature type="transmembrane region" description="Helical" evidence="6">
    <location>
        <begin position="20"/>
        <end position="40"/>
    </location>
</feature>
<dbReference type="InterPro" id="IPR037185">
    <property type="entry name" value="EmrE-like"/>
</dbReference>
<comment type="caution">
    <text evidence="8">The sequence shown here is derived from an EMBL/GenBank/DDBJ whole genome shotgun (WGS) entry which is preliminary data.</text>
</comment>
<dbReference type="PANTHER" id="PTHR42920:SF11">
    <property type="entry name" value="INNER MEMBRANE PROTEIN YTFF"/>
    <property type="match status" value="1"/>
</dbReference>
<dbReference type="SUPFAM" id="SSF103481">
    <property type="entry name" value="Multidrug resistance efflux transporter EmrE"/>
    <property type="match status" value="1"/>
</dbReference>
<feature type="transmembrane region" description="Helical" evidence="6">
    <location>
        <begin position="89"/>
        <end position="107"/>
    </location>
</feature>
<dbReference type="AlphaFoldDB" id="A0A9P7BJA1"/>
<keyword evidence="5 6" id="KW-0472">Membrane</keyword>
<evidence type="ECO:0000256" key="5">
    <source>
        <dbReference type="ARBA" id="ARBA00023136"/>
    </source>
</evidence>
<evidence type="ECO:0000313" key="9">
    <source>
        <dbReference type="Proteomes" id="UP000716291"/>
    </source>
</evidence>
<feature type="domain" description="EamA" evidence="7">
    <location>
        <begin position="1"/>
        <end position="128"/>
    </location>
</feature>
<evidence type="ECO:0000313" key="8">
    <source>
        <dbReference type="EMBL" id="KAG1276541.1"/>
    </source>
</evidence>
<comment type="subcellular location">
    <subcellularLocation>
        <location evidence="1">Cell membrane</location>
        <topology evidence="1">Multi-pass membrane protein</topology>
    </subcellularLocation>
</comment>
<keyword evidence="9" id="KW-1185">Reference proteome</keyword>
<dbReference type="EMBL" id="JAANQT010009659">
    <property type="protein sequence ID" value="KAG1276541.1"/>
    <property type="molecule type" value="Genomic_DNA"/>
</dbReference>
<evidence type="ECO:0000256" key="2">
    <source>
        <dbReference type="ARBA" id="ARBA00022475"/>
    </source>
</evidence>
<dbReference type="InterPro" id="IPR051258">
    <property type="entry name" value="Diverse_Substrate_Transporter"/>
</dbReference>
<feature type="transmembrane region" description="Helical" evidence="6">
    <location>
        <begin position="60"/>
        <end position="77"/>
    </location>
</feature>
<gene>
    <name evidence="8" type="ORF">G6F64_014792</name>
</gene>
<dbReference type="Proteomes" id="UP000716291">
    <property type="component" value="Unassembled WGS sequence"/>
</dbReference>
<proteinExistence type="predicted"/>
<evidence type="ECO:0000256" key="1">
    <source>
        <dbReference type="ARBA" id="ARBA00004651"/>
    </source>
</evidence>
<dbReference type="Pfam" id="PF00892">
    <property type="entry name" value="EamA"/>
    <property type="match status" value="1"/>
</dbReference>
<evidence type="ECO:0000259" key="7">
    <source>
        <dbReference type="Pfam" id="PF00892"/>
    </source>
</evidence>
<keyword evidence="2" id="KW-1003">Cell membrane</keyword>
<dbReference type="PANTHER" id="PTHR42920">
    <property type="entry name" value="OS03G0707200 PROTEIN-RELATED"/>
    <property type="match status" value="1"/>
</dbReference>
<reference evidence="8" key="1">
    <citation type="journal article" date="2020" name="Microb. Genom.">
        <title>Genetic diversity of clinical and environmental Mucorales isolates obtained from an investigation of mucormycosis cases among solid organ transplant recipients.</title>
        <authorList>
            <person name="Nguyen M.H."/>
            <person name="Kaul D."/>
            <person name="Muto C."/>
            <person name="Cheng S.J."/>
            <person name="Richter R.A."/>
            <person name="Bruno V.M."/>
            <person name="Liu G."/>
            <person name="Beyhan S."/>
            <person name="Sundermann A.J."/>
            <person name="Mounaud S."/>
            <person name="Pasculle A.W."/>
            <person name="Nierman W.C."/>
            <person name="Driscoll E."/>
            <person name="Cumbie R."/>
            <person name="Clancy C.J."/>
            <person name="Dupont C.L."/>
        </authorList>
    </citation>
    <scope>NUCLEOTIDE SEQUENCE</scope>
    <source>
        <strain evidence="8">GL11</strain>
    </source>
</reference>
<dbReference type="InterPro" id="IPR000620">
    <property type="entry name" value="EamA_dom"/>
</dbReference>
<name>A0A9P7BJA1_RHIOR</name>
<dbReference type="GO" id="GO:0005886">
    <property type="term" value="C:plasma membrane"/>
    <property type="evidence" value="ECO:0007669"/>
    <property type="project" value="UniProtKB-SubCell"/>
</dbReference>
<evidence type="ECO:0000256" key="4">
    <source>
        <dbReference type="ARBA" id="ARBA00022989"/>
    </source>
</evidence>
<keyword evidence="3 6" id="KW-0812">Transmembrane</keyword>
<organism evidence="8 9">
    <name type="scientific">Rhizopus oryzae</name>
    <name type="common">Mucormycosis agent</name>
    <name type="synonym">Rhizopus arrhizus var. delemar</name>
    <dbReference type="NCBI Taxonomy" id="64495"/>
    <lineage>
        <taxon>Eukaryota</taxon>
        <taxon>Fungi</taxon>
        <taxon>Fungi incertae sedis</taxon>
        <taxon>Mucoromycota</taxon>
        <taxon>Mucoromycotina</taxon>
        <taxon>Mucoromycetes</taxon>
        <taxon>Mucorales</taxon>
        <taxon>Mucorineae</taxon>
        <taxon>Rhizopodaceae</taxon>
        <taxon>Rhizopus</taxon>
    </lineage>
</organism>